<feature type="compositionally biased region" description="Basic and acidic residues" evidence="1">
    <location>
        <begin position="458"/>
        <end position="471"/>
    </location>
</feature>
<dbReference type="Proteomes" id="UP000717585">
    <property type="component" value="Unassembled WGS sequence"/>
</dbReference>
<name>A0A8J6B333_9EUKA</name>
<keyword evidence="3" id="KW-1185">Reference proteome</keyword>
<organism evidence="2 3">
    <name type="scientific">Carpediemonas membranifera</name>
    <dbReference type="NCBI Taxonomy" id="201153"/>
    <lineage>
        <taxon>Eukaryota</taxon>
        <taxon>Metamonada</taxon>
        <taxon>Carpediemonas-like organisms</taxon>
        <taxon>Carpediemonas</taxon>
    </lineage>
</organism>
<feature type="region of interest" description="Disordered" evidence="1">
    <location>
        <begin position="196"/>
        <end position="224"/>
    </location>
</feature>
<dbReference type="AlphaFoldDB" id="A0A8J6B333"/>
<evidence type="ECO:0000313" key="3">
    <source>
        <dbReference type="Proteomes" id="UP000717585"/>
    </source>
</evidence>
<accession>A0A8J6B333</accession>
<feature type="compositionally biased region" description="Basic residues" evidence="1">
    <location>
        <begin position="443"/>
        <end position="457"/>
    </location>
</feature>
<feature type="region of interest" description="Disordered" evidence="1">
    <location>
        <begin position="443"/>
        <end position="477"/>
    </location>
</feature>
<evidence type="ECO:0000313" key="2">
    <source>
        <dbReference type="EMBL" id="KAG9391904.1"/>
    </source>
</evidence>
<gene>
    <name evidence="2" type="ORF">J8273_6792</name>
</gene>
<comment type="caution">
    <text evidence="2">The sequence shown here is derived from an EMBL/GenBank/DDBJ whole genome shotgun (WGS) entry which is preliminary data.</text>
</comment>
<protein>
    <submittedName>
        <fullName evidence="2">Uncharacterized protein</fullName>
    </submittedName>
</protein>
<dbReference type="EMBL" id="JAHDYR010000045">
    <property type="protein sequence ID" value="KAG9391904.1"/>
    <property type="molecule type" value="Genomic_DNA"/>
</dbReference>
<proteinExistence type="predicted"/>
<reference evidence="2" key="1">
    <citation type="submission" date="2021-05" db="EMBL/GenBank/DDBJ databases">
        <title>A free-living protist that lacks canonical eukaryotic 1 DNA replication and segregation systems.</title>
        <authorList>
            <person name="Salas-Leiva D.E."/>
            <person name="Tromer E.C."/>
            <person name="Curtis B.A."/>
            <person name="Jerlstrom-Hultqvist J."/>
            <person name="Kolisko M."/>
            <person name="Yi Z."/>
            <person name="Salas-Leiva J.S."/>
            <person name="Gallot-Lavallee L."/>
            <person name="Kops G.J.P.L."/>
            <person name="Archibald J.M."/>
            <person name="Simpson A.G.B."/>
            <person name="Roger A.J."/>
        </authorList>
    </citation>
    <scope>NUCLEOTIDE SEQUENCE</scope>
    <source>
        <strain evidence="2">BICM</strain>
    </source>
</reference>
<sequence>MLKSFEDSIVVSAASSVPSTQIPPPGADDLTNIQTVSVWTKQVTSIVSRITTNTPERIDGNRICLLCGKKVLSSKRDAKCCTTGRVYLPGKKAKTCSRLWADQTRARKRMNNSSYHTRKWHIDSDRLPLLDGFHTEDAQLTNPDHSEPEASSVSECVRVLRFFRPLSSSIEVDVDLTRFCWSSQAHILFFFHSISEESPDSPKKDQLLATPEQDDCLSRTPAPKTIKVPPVPNKTVTRLSDIPEPPDAARIILSLDKETLGELIQRQVLRAVADVGNQVERALSSSYRQETALSGSTLLEDPSERIVASYRTSFAKVFSVVAAEAKKGTGPALTARNKIMLHRDDPRCLLCGKPIVVTRIKKHAAMSGISCGSNKCNYTLSRAKTNMAPTCPMAELTIDMVHYLALTLTRATIGLFVGTSERQWEKILDADDVQHAITSRAKKLMKKQRKATSKKHKPVVEPEPKRARVTDVDEYSW</sequence>
<evidence type="ECO:0000256" key="1">
    <source>
        <dbReference type="SAM" id="MobiDB-lite"/>
    </source>
</evidence>